<accession>A0AAD1XMY2</accession>
<keyword evidence="1" id="KW-0732">Signal</keyword>
<feature type="chain" id="PRO_5041947233" evidence="1">
    <location>
        <begin position="21"/>
        <end position="331"/>
    </location>
</feature>
<sequence length="331" mass="38199">MDDKKFLCLCVMFLVLCVSASNDLGHFRLMRIPPDLRLRSFAEQYDMSMEVIVPLLRSLYSMIDGLDNFPFEFKSTGEFVVFFTNAIFEYFNCISYDIINLKSLKTAPEPKCILYKSFDKFRNFSRQMVTEMDYGYLTLLFAYVKKEISVINKIIDVKGLHIFLNTSDCIRMRIGQYFMPNFVGNDTSNCSDIDWIILSFSDQPVDPSIDFKSLLTQLLILCSLCYSTYFAYKLLMQEHNKFQMLEQLALEEQLESKSLPEICLEQRKESSLSLYNVNYKAMPSLKFPLIKEESNETPSYDSGIYSSLTPGAKVRGSSAFILSEVASKNEL</sequence>
<evidence type="ECO:0000313" key="2">
    <source>
        <dbReference type="EMBL" id="CAI2375853.1"/>
    </source>
</evidence>
<feature type="signal peptide" evidence="1">
    <location>
        <begin position="1"/>
        <end position="20"/>
    </location>
</feature>
<name>A0AAD1XMY2_EUPCR</name>
<comment type="caution">
    <text evidence="2">The sequence shown here is derived from an EMBL/GenBank/DDBJ whole genome shotgun (WGS) entry which is preliminary data.</text>
</comment>
<protein>
    <submittedName>
        <fullName evidence="2">Uncharacterized protein</fullName>
    </submittedName>
</protein>
<organism evidence="2 3">
    <name type="scientific">Euplotes crassus</name>
    <dbReference type="NCBI Taxonomy" id="5936"/>
    <lineage>
        <taxon>Eukaryota</taxon>
        <taxon>Sar</taxon>
        <taxon>Alveolata</taxon>
        <taxon>Ciliophora</taxon>
        <taxon>Intramacronucleata</taxon>
        <taxon>Spirotrichea</taxon>
        <taxon>Hypotrichia</taxon>
        <taxon>Euplotida</taxon>
        <taxon>Euplotidae</taxon>
        <taxon>Moneuplotes</taxon>
    </lineage>
</organism>
<dbReference type="EMBL" id="CAMPGE010017359">
    <property type="protein sequence ID" value="CAI2375853.1"/>
    <property type="molecule type" value="Genomic_DNA"/>
</dbReference>
<proteinExistence type="predicted"/>
<reference evidence="2" key="1">
    <citation type="submission" date="2023-07" db="EMBL/GenBank/DDBJ databases">
        <authorList>
            <consortium name="AG Swart"/>
            <person name="Singh M."/>
            <person name="Singh A."/>
            <person name="Seah K."/>
            <person name="Emmerich C."/>
        </authorList>
    </citation>
    <scope>NUCLEOTIDE SEQUENCE</scope>
    <source>
        <strain evidence="2">DP1</strain>
    </source>
</reference>
<evidence type="ECO:0000313" key="3">
    <source>
        <dbReference type="Proteomes" id="UP001295684"/>
    </source>
</evidence>
<gene>
    <name evidence="2" type="ORF">ECRASSUSDP1_LOCUS17219</name>
</gene>
<evidence type="ECO:0000256" key="1">
    <source>
        <dbReference type="SAM" id="SignalP"/>
    </source>
</evidence>
<keyword evidence="3" id="KW-1185">Reference proteome</keyword>
<dbReference type="Proteomes" id="UP001295684">
    <property type="component" value="Unassembled WGS sequence"/>
</dbReference>
<dbReference type="AlphaFoldDB" id="A0AAD1XMY2"/>